<proteinExistence type="predicted"/>
<organism evidence="4 5">
    <name type="scientific">Coralloluteibacterium thermophilum</name>
    <dbReference type="NCBI Taxonomy" id="2707049"/>
    <lineage>
        <taxon>Bacteria</taxon>
        <taxon>Pseudomonadati</taxon>
        <taxon>Pseudomonadota</taxon>
        <taxon>Gammaproteobacteria</taxon>
        <taxon>Lysobacterales</taxon>
        <taxon>Lysobacteraceae</taxon>
        <taxon>Coralloluteibacterium</taxon>
    </lineage>
</organism>
<feature type="chain" id="PRO_5045967127" evidence="2">
    <location>
        <begin position="26"/>
        <end position="112"/>
    </location>
</feature>
<keyword evidence="2" id="KW-0732">Signal</keyword>
<comment type="caution">
    <text evidence="4">The sequence shown here is derived from an EMBL/GenBank/DDBJ whole genome shotgun (WGS) entry which is preliminary data.</text>
</comment>
<accession>A0ABV9NKW5</accession>
<reference evidence="5" key="1">
    <citation type="journal article" date="2019" name="Int. J. Syst. Evol. Microbiol.">
        <title>The Global Catalogue of Microorganisms (GCM) 10K type strain sequencing project: providing services to taxonomists for standard genome sequencing and annotation.</title>
        <authorList>
            <consortium name="The Broad Institute Genomics Platform"/>
            <consortium name="The Broad Institute Genome Sequencing Center for Infectious Disease"/>
            <person name="Wu L."/>
            <person name="Ma J."/>
        </authorList>
    </citation>
    <scope>NUCLEOTIDE SEQUENCE [LARGE SCALE GENOMIC DNA]</scope>
    <source>
        <strain evidence="5">CGMCC 1.13574</strain>
    </source>
</reference>
<evidence type="ECO:0000259" key="3">
    <source>
        <dbReference type="Pfam" id="PF03413"/>
    </source>
</evidence>
<keyword evidence="5" id="KW-1185">Reference proteome</keyword>
<evidence type="ECO:0000313" key="4">
    <source>
        <dbReference type="EMBL" id="MFC4727188.1"/>
    </source>
</evidence>
<evidence type="ECO:0000313" key="5">
    <source>
        <dbReference type="Proteomes" id="UP001595892"/>
    </source>
</evidence>
<feature type="compositionally biased region" description="Basic and acidic residues" evidence="1">
    <location>
        <begin position="38"/>
        <end position="48"/>
    </location>
</feature>
<dbReference type="EMBL" id="JBHSGG010000005">
    <property type="protein sequence ID" value="MFC4727188.1"/>
    <property type="molecule type" value="Genomic_DNA"/>
</dbReference>
<dbReference type="Gene3D" id="3.10.450.40">
    <property type="match status" value="1"/>
</dbReference>
<dbReference type="Proteomes" id="UP001595892">
    <property type="component" value="Unassembled WGS sequence"/>
</dbReference>
<dbReference type="Pfam" id="PF03413">
    <property type="entry name" value="PepSY"/>
    <property type="match status" value="1"/>
</dbReference>
<feature type="domain" description="PepSY" evidence="3">
    <location>
        <begin position="54"/>
        <end position="107"/>
    </location>
</feature>
<sequence length="112" mass="12360">MTAFLRSFPARAVLALLAVVLAAGAAPLPSRSAGSGADADHERAREARRRGDYVPLAEILADAERRYPGRVIEVELDDDQYEIEILQADGRVVELEYDARTGRLEDVDYDDD</sequence>
<dbReference type="RefSeq" id="WP_377003206.1">
    <property type="nucleotide sequence ID" value="NZ_JBHSGG010000005.1"/>
</dbReference>
<dbReference type="InterPro" id="IPR025711">
    <property type="entry name" value="PepSY"/>
</dbReference>
<evidence type="ECO:0000256" key="1">
    <source>
        <dbReference type="SAM" id="MobiDB-lite"/>
    </source>
</evidence>
<protein>
    <submittedName>
        <fullName evidence="4">PepSY domain-containing protein</fullName>
    </submittedName>
</protein>
<name>A0ABV9NKW5_9GAMM</name>
<evidence type="ECO:0000256" key="2">
    <source>
        <dbReference type="SAM" id="SignalP"/>
    </source>
</evidence>
<gene>
    <name evidence="4" type="ORF">ACFO3Q_03260</name>
</gene>
<feature type="region of interest" description="Disordered" evidence="1">
    <location>
        <begin position="28"/>
        <end position="48"/>
    </location>
</feature>
<feature type="signal peptide" evidence="2">
    <location>
        <begin position="1"/>
        <end position="25"/>
    </location>
</feature>